<evidence type="ECO:0000313" key="3">
    <source>
        <dbReference type="EMBL" id="SMP57222.1"/>
    </source>
</evidence>
<gene>
    <name evidence="3" type="ORF">SAMN06265222_105284</name>
</gene>
<feature type="region of interest" description="Disordered" evidence="1">
    <location>
        <begin position="1"/>
        <end position="20"/>
    </location>
</feature>
<dbReference type="Proteomes" id="UP001158067">
    <property type="component" value="Unassembled WGS sequence"/>
</dbReference>
<keyword evidence="4" id="KW-1185">Reference proteome</keyword>
<evidence type="ECO:0000256" key="1">
    <source>
        <dbReference type="SAM" id="MobiDB-lite"/>
    </source>
</evidence>
<feature type="transmembrane region" description="Helical" evidence="2">
    <location>
        <begin position="155"/>
        <end position="173"/>
    </location>
</feature>
<reference evidence="3 4" key="1">
    <citation type="submission" date="2017-05" db="EMBL/GenBank/DDBJ databases">
        <authorList>
            <person name="Varghese N."/>
            <person name="Submissions S."/>
        </authorList>
    </citation>
    <scope>NUCLEOTIDE SEQUENCE [LARGE SCALE GENOMIC DNA]</scope>
    <source>
        <strain evidence="3 4">DSM 25457</strain>
    </source>
</reference>
<dbReference type="EMBL" id="FXUG01000005">
    <property type="protein sequence ID" value="SMP57222.1"/>
    <property type="molecule type" value="Genomic_DNA"/>
</dbReference>
<evidence type="ECO:0008006" key="5">
    <source>
        <dbReference type="Google" id="ProtNLM"/>
    </source>
</evidence>
<keyword evidence="2" id="KW-0472">Membrane</keyword>
<feature type="transmembrane region" description="Helical" evidence="2">
    <location>
        <begin position="46"/>
        <end position="67"/>
    </location>
</feature>
<evidence type="ECO:0000256" key="2">
    <source>
        <dbReference type="SAM" id="Phobius"/>
    </source>
</evidence>
<comment type="caution">
    <text evidence="3">The sequence shown here is derived from an EMBL/GenBank/DDBJ whole genome shotgun (WGS) entry which is preliminary data.</text>
</comment>
<feature type="transmembrane region" description="Helical" evidence="2">
    <location>
        <begin position="260"/>
        <end position="280"/>
    </location>
</feature>
<sequence length="358" mass="38145">MSGKRKAKNSTEQTRPATSGGLGRFDAMVAWWLSPMERSAIAPVRGLLGLMAALYFIDALTDVSFWFGVDGVHSSRNVAEFLQISGLGDAASVSISPLFLTDAIWVYQVYCFVTIVLSVMLMAGRGGRSVGVAVWLAVVFWANRLMWLAGLTETLLSLTLFATCFAPAWKWSLTKASASNQKTLESVSAESLSAELTATSSVATGLAIRLAAVQTSLIVVATWLSMLAGTVWWNGTGSIALAAPESVRTLALVDRMQNPLVYETITLWIFVAAPVGLWLSWGRGHVGKARRIGVALLMAWAMTLAVLGSHWIYGGVLVSGFLAIAMGVRGKAGPQGHRATGLQGHRVSGAHGFRATVT</sequence>
<keyword evidence="2" id="KW-1133">Transmembrane helix</keyword>
<dbReference type="RefSeq" id="WP_283432743.1">
    <property type="nucleotide sequence ID" value="NZ_FXUG01000005.1"/>
</dbReference>
<feature type="transmembrane region" description="Helical" evidence="2">
    <location>
        <begin position="104"/>
        <end position="123"/>
    </location>
</feature>
<keyword evidence="2" id="KW-0812">Transmembrane</keyword>
<feature type="transmembrane region" description="Helical" evidence="2">
    <location>
        <begin position="292"/>
        <end position="313"/>
    </location>
</feature>
<name>A0ABY1Q3I5_9BACT</name>
<protein>
    <recommendedName>
        <fullName evidence="5">HTTM domain-containing protein</fullName>
    </recommendedName>
</protein>
<organism evidence="3 4">
    <name type="scientific">Neorhodopirellula lusitana</name>
    <dbReference type="NCBI Taxonomy" id="445327"/>
    <lineage>
        <taxon>Bacteria</taxon>
        <taxon>Pseudomonadati</taxon>
        <taxon>Planctomycetota</taxon>
        <taxon>Planctomycetia</taxon>
        <taxon>Pirellulales</taxon>
        <taxon>Pirellulaceae</taxon>
        <taxon>Neorhodopirellula</taxon>
    </lineage>
</organism>
<feature type="transmembrane region" description="Helical" evidence="2">
    <location>
        <begin position="210"/>
        <end position="233"/>
    </location>
</feature>
<evidence type="ECO:0000313" key="4">
    <source>
        <dbReference type="Proteomes" id="UP001158067"/>
    </source>
</evidence>
<accession>A0ABY1Q3I5</accession>
<proteinExistence type="predicted"/>